<dbReference type="PANTHER" id="PTHR11082">
    <property type="entry name" value="TRNA-DIHYDROURIDINE SYNTHASE"/>
    <property type="match status" value="1"/>
</dbReference>
<comment type="cofactor">
    <cofactor evidence="1">
        <name>FMN</name>
        <dbReference type="ChEBI" id="CHEBI:58210"/>
    </cofactor>
</comment>
<dbReference type="Gene3D" id="3.20.20.70">
    <property type="entry name" value="Aldolase class I"/>
    <property type="match status" value="1"/>
</dbReference>
<keyword evidence="4" id="KW-0819">tRNA processing</keyword>
<keyword evidence="3" id="KW-0288">FMN</keyword>
<name>A0A8B8HNZ4_VANTA</name>
<evidence type="ECO:0000256" key="5">
    <source>
        <dbReference type="ARBA" id="ARBA00023002"/>
    </source>
</evidence>
<evidence type="ECO:0000256" key="1">
    <source>
        <dbReference type="ARBA" id="ARBA00001917"/>
    </source>
</evidence>
<evidence type="ECO:0000256" key="2">
    <source>
        <dbReference type="ARBA" id="ARBA00022630"/>
    </source>
</evidence>
<sequence>MKMKIDVNDLFHDAKSNDTYVKVCAPMVRYSKVQFRTLVKNYGVDLCFTPMILADSFCQNEKARTNEFITTVNDSPLVVQFAANNVDDFLDATKLIYSYADGVDLNCGCPQRWAMKDGYGCALLSQPELIHSLLRTVRNNFPSNFSVSVKIRILHELKKTITMCQQLEKCGIDFMTVHGRTPVQKSGDMINVDSLREVCETVRIPVIANGGIKTLDDADQLHKTVKCSGVMAASAILSNPALFSGSNKTPFSCIRLWMDMKDKSEDRITFQCYHHHLVFMLEKILTKKQKQEFNNLGTFENVDIFLKRYVLNSYDYNISHNINCDIDDYVTCHFDDKITTKHSSKCRGCSKSVCYCICDKYDQNATTGNYFSSFVINNDGIEYMDSNIFDE</sequence>
<proteinExistence type="predicted"/>
<evidence type="ECO:0000313" key="7">
    <source>
        <dbReference type="Proteomes" id="UP001652626"/>
    </source>
</evidence>
<dbReference type="InterPro" id="IPR035587">
    <property type="entry name" value="DUS-like_FMN-bd"/>
</dbReference>
<accession>A0A8B8HNZ4</accession>
<feature type="domain" description="DUS-like FMN-binding" evidence="6">
    <location>
        <begin position="24"/>
        <end position="288"/>
    </location>
</feature>
<dbReference type="PROSITE" id="PS01136">
    <property type="entry name" value="UPF0034"/>
    <property type="match status" value="1"/>
</dbReference>
<dbReference type="GO" id="GO:0050660">
    <property type="term" value="F:flavin adenine dinucleotide binding"/>
    <property type="evidence" value="ECO:0007669"/>
    <property type="project" value="InterPro"/>
</dbReference>
<evidence type="ECO:0000313" key="8">
    <source>
        <dbReference type="RefSeq" id="XP_026486337.2"/>
    </source>
</evidence>
<evidence type="ECO:0000256" key="4">
    <source>
        <dbReference type="ARBA" id="ARBA00022694"/>
    </source>
</evidence>
<dbReference type="SUPFAM" id="SSF51395">
    <property type="entry name" value="FMN-linked oxidoreductases"/>
    <property type="match status" value="1"/>
</dbReference>
<dbReference type="Proteomes" id="UP001652626">
    <property type="component" value="Chromosome 6"/>
</dbReference>
<dbReference type="GeneID" id="113393578"/>
<organism evidence="7 8">
    <name type="scientific">Vanessa tameamea</name>
    <name type="common">Kamehameha butterfly</name>
    <dbReference type="NCBI Taxonomy" id="334116"/>
    <lineage>
        <taxon>Eukaryota</taxon>
        <taxon>Metazoa</taxon>
        <taxon>Ecdysozoa</taxon>
        <taxon>Arthropoda</taxon>
        <taxon>Hexapoda</taxon>
        <taxon>Insecta</taxon>
        <taxon>Pterygota</taxon>
        <taxon>Neoptera</taxon>
        <taxon>Endopterygota</taxon>
        <taxon>Lepidoptera</taxon>
        <taxon>Glossata</taxon>
        <taxon>Ditrysia</taxon>
        <taxon>Papilionoidea</taxon>
        <taxon>Nymphalidae</taxon>
        <taxon>Nymphalinae</taxon>
        <taxon>Vanessa</taxon>
    </lineage>
</organism>
<dbReference type="RefSeq" id="XP_026486337.2">
    <property type="nucleotide sequence ID" value="XM_026630552.2"/>
</dbReference>
<keyword evidence="2" id="KW-0285">Flavoprotein</keyword>
<gene>
    <name evidence="8" type="primary">LOC113393578</name>
</gene>
<dbReference type="PANTHER" id="PTHR11082:SF31">
    <property type="entry name" value="TRNA-DIHYDROURIDINE(20A_20B) SYNTHASE [NAD(P)+]-LIKE"/>
    <property type="match status" value="1"/>
</dbReference>
<dbReference type="OrthoDB" id="9977870at2759"/>
<dbReference type="AlphaFoldDB" id="A0A8B8HNZ4"/>
<protein>
    <submittedName>
        <fullName evidence="8">tRNA-dihydrouridine(20a/20b) synthase [NAD(P)+]-like</fullName>
    </submittedName>
</protein>
<dbReference type="OMA" id="QRPHHDI"/>
<evidence type="ECO:0000259" key="6">
    <source>
        <dbReference type="Pfam" id="PF01207"/>
    </source>
</evidence>
<dbReference type="GO" id="GO:0102266">
    <property type="term" value="F:tRNA-dihydrouridine20a synthase activity"/>
    <property type="evidence" value="ECO:0007669"/>
    <property type="project" value="UniProtKB-ARBA"/>
</dbReference>
<keyword evidence="7" id="KW-1185">Reference proteome</keyword>
<keyword evidence="5" id="KW-0560">Oxidoreductase</keyword>
<dbReference type="InterPro" id="IPR018517">
    <property type="entry name" value="tRNA_hU_synthase_CS"/>
</dbReference>
<dbReference type="InterPro" id="IPR013785">
    <property type="entry name" value="Aldolase_TIM"/>
</dbReference>
<dbReference type="GO" id="GO:0102267">
    <property type="term" value="F:tRNA-dihydrouridine20b synthase activity"/>
    <property type="evidence" value="ECO:0007669"/>
    <property type="project" value="UniProtKB-ARBA"/>
</dbReference>
<dbReference type="CDD" id="cd02801">
    <property type="entry name" value="DUS_like_FMN"/>
    <property type="match status" value="1"/>
</dbReference>
<reference evidence="8" key="1">
    <citation type="submission" date="2025-08" db="UniProtKB">
        <authorList>
            <consortium name="RefSeq"/>
        </authorList>
    </citation>
    <scope>IDENTIFICATION</scope>
    <source>
        <tissue evidence="8">Whole body</tissue>
    </source>
</reference>
<evidence type="ECO:0000256" key="3">
    <source>
        <dbReference type="ARBA" id="ARBA00022643"/>
    </source>
</evidence>
<dbReference type="GO" id="GO:0006397">
    <property type="term" value="P:mRNA processing"/>
    <property type="evidence" value="ECO:0007669"/>
    <property type="project" value="UniProtKB-KW"/>
</dbReference>
<dbReference type="Pfam" id="PF01207">
    <property type="entry name" value="Dus"/>
    <property type="match status" value="1"/>
</dbReference>